<protein>
    <submittedName>
        <fullName evidence="3">MerR family transcriptional regulator</fullName>
    </submittedName>
</protein>
<dbReference type="SUPFAM" id="SSF46955">
    <property type="entry name" value="Putative DNA-binding domain"/>
    <property type="match status" value="1"/>
</dbReference>
<dbReference type="SMART" id="SM00422">
    <property type="entry name" value="HTH_MERR"/>
    <property type="match status" value="1"/>
</dbReference>
<dbReference type="PANTHER" id="PTHR30204:SF97">
    <property type="entry name" value="MERR FAMILY REGULATORY PROTEIN"/>
    <property type="match status" value="1"/>
</dbReference>
<sequence length="285" mass="31134">MGTERPGLLRIGLFSRLSFISVRMLRHYAARGLLVPAEVDDATGYRFYRPGQLAEARQVTALRDAGFGIEDIAAVLAVRDDPASVSTLVARQRQRLLAERDALEHRLAALDRLRIEAQAPVVTEAVLPAMTVLALRRVIARHADEGLLWEHLMPLAAPHLRPEARCGATFHDEQFTAEDPDVEVWAEVPGPVPVTAPVRCERVPARRVVTATLHGPFDRMGEVTSAIGAYLGERGLDAGPMFTVYRVGPAQDPDPENWVTEVCFTVPDPSPDTTTARIRAGSGPS</sequence>
<dbReference type="RefSeq" id="WP_168630411.1">
    <property type="nucleotide sequence ID" value="NZ_BONL01000018.1"/>
</dbReference>
<proteinExistence type="predicted"/>
<name>A0A7X6KVX1_9CELL</name>
<evidence type="ECO:0000256" key="1">
    <source>
        <dbReference type="ARBA" id="ARBA00023125"/>
    </source>
</evidence>
<dbReference type="PANTHER" id="PTHR30204">
    <property type="entry name" value="REDOX-CYCLING DRUG-SENSING TRANSCRIPTIONAL ACTIVATOR SOXR"/>
    <property type="match status" value="1"/>
</dbReference>
<keyword evidence="4" id="KW-1185">Reference proteome</keyword>
<dbReference type="InterPro" id="IPR029442">
    <property type="entry name" value="GyrI-like"/>
</dbReference>
<keyword evidence="1" id="KW-0238">DNA-binding</keyword>
<dbReference type="InterPro" id="IPR010499">
    <property type="entry name" value="AraC_E-bd"/>
</dbReference>
<dbReference type="InterPro" id="IPR009061">
    <property type="entry name" value="DNA-bd_dom_put_sf"/>
</dbReference>
<dbReference type="AlphaFoldDB" id="A0A7X6KVX1"/>
<evidence type="ECO:0000313" key="3">
    <source>
        <dbReference type="EMBL" id="NKY23277.1"/>
    </source>
</evidence>
<organism evidence="3 4">
    <name type="scientific">Cellulomonas denverensis</name>
    <dbReference type="NCBI Taxonomy" id="264297"/>
    <lineage>
        <taxon>Bacteria</taxon>
        <taxon>Bacillati</taxon>
        <taxon>Actinomycetota</taxon>
        <taxon>Actinomycetes</taxon>
        <taxon>Micrococcales</taxon>
        <taxon>Cellulomonadaceae</taxon>
        <taxon>Cellulomonas</taxon>
    </lineage>
</organism>
<dbReference type="EMBL" id="JAAXOX010000005">
    <property type="protein sequence ID" value="NKY23277.1"/>
    <property type="molecule type" value="Genomic_DNA"/>
</dbReference>
<evidence type="ECO:0000259" key="2">
    <source>
        <dbReference type="PROSITE" id="PS50937"/>
    </source>
</evidence>
<dbReference type="InterPro" id="IPR000551">
    <property type="entry name" value="MerR-type_HTH_dom"/>
</dbReference>
<comment type="caution">
    <text evidence="3">The sequence shown here is derived from an EMBL/GenBank/DDBJ whole genome shotgun (WGS) entry which is preliminary data.</text>
</comment>
<dbReference type="PROSITE" id="PS50937">
    <property type="entry name" value="HTH_MERR_2"/>
    <property type="match status" value="1"/>
</dbReference>
<dbReference type="GO" id="GO:0003700">
    <property type="term" value="F:DNA-binding transcription factor activity"/>
    <property type="evidence" value="ECO:0007669"/>
    <property type="project" value="InterPro"/>
</dbReference>
<feature type="domain" description="HTH merR-type" evidence="2">
    <location>
        <begin position="8"/>
        <end position="78"/>
    </location>
</feature>
<dbReference type="Pfam" id="PF13411">
    <property type="entry name" value="MerR_1"/>
    <property type="match status" value="1"/>
</dbReference>
<gene>
    <name evidence="3" type="ORF">HGA03_11450</name>
</gene>
<accession>A0A7X6KVX1</accession>
<dbReference type="Pfam" id="PF06445">
    <property type="entry name" value="GyrI-like"/>
    <property type="match status" value="1"/>
</dbReference>
<dbReference type="GO" id="GO:0003677">
    <property type="term" value="F:DNA binding"/>
    <property type="evidence" value="ECO:0007669"/>
    <property type="project" value="UniProtKB-KW"/>
</dbReference>
<dbReference type="SUPFAM" id="SSF55136">
    <property type="entry name" value="Probable bacterial effector-binding domain"/>
    <property type="match status" value="1"/>
</dbReference>
<dbReference type="SMART" id="SM00871">
    <property type="entry name" value="AraC_E_bind"/>
    <property type="match status" value="1"/>
</dbReference>
<dbReference type="Gene3D" id="1.10.1660.10">
    <property type="match status" value="1"/>
</dbReference>
<evidence type="ECO:0000313" key="4">
    <source>
        <dbReference type="Proteomes" id="UP000581206"/>
    </source>
</evidence>
<reference evidence="3 4" key="1">
    <citation type="submission" date="2020-04" db="EMBL/GenBank/DDBJ databases">
        <title>MicrobeNet Type strains.</title>
        <authorList>
            <person name="Nicholson A.C."/>
        </authorList>
    </citation>
    <scope>NUCLEOTIDE SEQUENCE [LARGE SCALE GENOMIC DNA]</scope>
    <source>
        <strain evidence="3 4">ATCC BAA-788</strain>
    </source>
</reference>
<dbReference type="Proteomes" id="UP000581206">
    <property type="component" value="Unassembled WGS sequence"/>
</dbReference>
<dbReference type="InterPro" id="IPR011256">
    <property type="entry name" value="Reg_factor_effector_dom_sf"/>
</dbReference>
<dbReference type="InterPro" id="IPR047057">
    <property type="entry name" value="MerR_fam"/>
</dbReference>
<dbReference type="Gene3D" id="3.20.80.10">
    <property type="entry name" value="Regulatory factor, effector binding domain"/>
    <property type="match status" value="1"/>
</dbReference>